<feature type="region of interest" description="Disordered" evidence="1">
    <location>
        <begin position="1"/>
        <end position="22"/>
    </location>
</feature>
<evidence type="ECO:0000313" key="2">
    <source>
        <dbReference type="EnsemblPlants" id="OMERI10G07670.3"/>
    </source>
</evidence>
<sequence>MWSMFVEGGRIRSGSADTERSAEGGRIGAMGIAGGEDGWRRRRRRSAAMGGQLLLPPSLLALSPFSSVPSHGYARKAGEVWRRRFCSTSSSCSSIHGISCTVRRAKLTICLEGNQTNKVFQTIWNEKPDGTVQRDIKIQKGSTIRDLIDFNDVKPASFPGCFYPKFCGLAPILRKTERENRVDQKPSTNFGRLRKIQSDLVGKIGSSIAGHRTGLSSGD</sequence>
<organism evidence="2">
    <name type="scientific">Oryza meridionalis</name>
    <dbReference type="NCBI Taxonomy" id="40149"/>
    <lineage>
        <taxon>Eukaryota</taxon>
        <taxon>Viridiplantae</taxon>
        <taxon>Streptophyta</taxon>
        <taxon>Embryophyta</taxon>
        <taxon>Tracheophyta</taxon>
        <taxon>Spermatophyta</taxon>
        <taxon>Magnoliopsida</taxon>
        <taxon>Liliopsida</taxon>
        <taxon>Poales</taxon>
        <taxon>Poaceae</taxon>
        <taxon>BOP clade</taxon>
        <taxon>Oryzoideae</taxon>
        <taxon>Oryzeae</taxon>
        <taxon>Oryzinae</taxon>
        <taxon>Oryza</taxon>
    </lineage>
</organism>
<dbReference type="Proteomes" id="UP000008021">
    <property type="component" value="Chromosome 10"/>
</dbReference>
<dbReference type="EnsemblPlants" id="OMERI10G07670.3">
    <property type="protein sequence ID" value="OMERI10G07670.3"/>
    <property type="gene ID" value="OMERI10G07670"/>
</dbReference>
<keyword evidence="3" id="KW-1185">Reference proteome</keyword>
<dbReference type="AlphaFoldDB" id="A0A0E0EY06"/>
<evidence type="ECO:0000313" key="3">
    <source>
        <dbReference type="Proteomes" id="UP000008021"/>
    </source>
</evidence>
<accession>A0A0E0EY06</accession>
<reference evidence="2" key="1">
    <citation type="submission" date="2015-04" db="UniProtKB">
        <authorList>
            <consortium name="EnsemblPlants"/>
        </authorList>
    </citation>
    <scope>IDENTIFICATION</scope>
</reference>
<name>A0A0E0EY06_9ORYZ</name>
<reference evidence="2" key="2">
    <citation type="submission" date="2018-05" db="EMBL/GenBank/DDBJ databases">
        <title>OmerRS3 (Oryza meridionalis Reference Sequence Version 3).</title>
        <authorList>
            <person name="Zhang J."/>
            <person name="Kudrna D."/>
            <person name="Lee S."/>
            <person name="Talag J."/>
            <person name="Welchert J."/>
            <person name="Wing R.A."/>
        </authorList>
    </citation>
    <scope>NUCLEOTIDE SEQUENCE [LARGE SCALE GENOMIC DNA]</scope>
    <source>
        <strain evidence="2">cv. OR44</strain>
    </source>
</reference>
<protein>
    <submittedName>
        <fullName evidence="2">Uncharacterized protein</fullName>
    </submittedName>
</protein>
<dbReference type="Gramene" id="OMERI10G07670.3">
    <property type="protein sequence ID" value="OMERI10G07670.3"/>
    <property type="gene ID" value="OMERI10G07670"/>
</dbReference>
<proteinExistence type="predicted"/>
<dbReference type="HOGENOM" id="CLU_109996_0_0_1"/>
<evidence type="ECO:0000256" key="1">
    <source>
        <dbReference type="SAM" id="MobiDB-lite"/>
    </source>
</evidence>